<feature type="chain" id="PRO_5012822663" evidence="1">
    <location>
        <begin position="20"/>
        <end position="214"/>
    </location>
</feature>
<dbReference type="EMBL" id="MTYJ01000046">
    <property type="protein sequence ID" value="OQV18736.1"/>
    <property type="molecule type" value="Genomic_DNA"/>
</dbReference>
<evidence type="ECO:0000313" key="3">
    <source>
        <dbReference type="Proteomes" id="UP000192578"/>
    </source>
</evidence>
<evidence type="ECO:0000256" key="1">
    <source>
        <dbReference type="SAM" id="SignalP"/>
    </source>
</evidence>
<gene>
    <name evidence="2" type="ORF">BV898_07175</name>
</gene>
<dbReference type="Proteomes" id="UP000192578">
    <property type="component" value="Unassembled WGS sequence"/>
</dbReference>
<name>A0A1W0WU56_HYPEX</name>
<sequence>MNPLAVLGLVLSGLPVLWASGMGDVCAIDLKYKVITQNWANAVYAVYGLAQQHKTDPHAGVYLKAIIALADHIDFNVYANTNPSNHSVALQTVCLSVQGAYAAAFAKAGFDPNHIFHSPGTIGGEDAFHSALINYGLVSTNVFQAYKDSRSVRNPTKYQSIIVGFQTNDLEQDEAVENHNGAACVKFGALTSHFGARALQSPTDTATDCGTPFL</sequence>
<keyword evidence="1" id="KW-0732">Signal</keyword>
<evidence type="ECO:0000313" key="2">
    <source>
        <dbReference type="EMBL" id="OQV18736.1"/>
    </source>
</evidence>
<comment type="caution">
    <text evidence="2">The sequence shown here is derived from an EMBL/GenBank/DDBJ whole genome shotgun (WGS) entry which is preliminary data.</text>
</comment>
<dbReference type="AlphaFoldDB" id="A0A1W0WU56"/>
<proteinExistence type="predicted"/>
<accession>A0A1W0WU56</accession>
<keyword evidence="3" id="KW-1185">Reference proteome</keyword>
<feature type="signal peptide" evidence="1">
    <location>
        <begin position="1"/>
        <end position="19"/>
    </location>
</feature>
<reference evidence="3" key="1">
    <citation type="submission" date="2017-01" db="EMBL/GenBank/DDBJ databases">
        <title>Comparative genomics of anhydrobiosis in the tardigrade Hypsibius dujardini.</title>
        <authorList>
            <person name="Yoshida Y."/>
            <person name="Koutsovoulos G."/>
            <person name="Laetsch D."/>
            <person name="Stevens L."/>
            <person name="Kumar S."/>
            <person name="Horikawa D."/>
            <person name="Ishino K."/>
            <person name="Komine S."/>
            <person name="Tomita M."/>
            <person name="Blaxter M."/>
            <person name="Arakawa K."/>
        </authorList>
    </citation>
    <scope>NUCLEOTIDE SEQUENCE [LARGE SCALE GENOMIC DNA]</scope>
    <source>
        <strain evidence="3">Z151</strain>
    </source>
</reference>
<organism evidence="2 3">
    <name type="scientific">Hypsibius exemplaris</name>
    <name type="common">Freshwater tardigrade</name>
    <dbReference type="NCBI Taxonomy" id="2072580"/>
    <lineage>
        <taxon>Eukaryota</taxon>
        <taxon>Metazoa</taxon>
        <taxon>Ecdysozoa</taxon>
        <taxon>Tardigrada</taxon>
        <taxon>Eutardigrada</taxon>
        <taxon>Parachela</taxon>
        <taxon>Hypsibioidea</taxon>
        <taxon>Hypsibiidae</taxon>
        <taxon>Hypsibius</taxon>
    </lineage>
</organism>
<protein>
    <submittedName>
        <fullName evidence="2">Uncharacterized protein</fullName>
    </submittedName>
</protein>